<sequence>MSNGKRGGTRKGAGRTPLDECEKKKGFKIYIRENTKQEILKHGKGSNFSEKAVELIASEIKNRKNK</sequence>
<dbReference type="AlphaFoldDB" id="A0A942V4A3"/>
<gene>
    <name evidence="1" type="ORF">GOQ27_14300</name>
</gene>
<dbReference type="EMBL" id="WSFT01000053">
    <property type="protein sequence ID" value="MBS4539642.1"/>
    <property type="molecule type" value="Genomic_DNA"/>
</dbReference>
<comment type="caution">
    <text evidence="1">The sequence shown here is derived from an EMBL/GenBank/DDBJ whole genome shotgun (WGS) entry which is preliminary data.</text>
</comment>
<name>A0A942V4A3_9FIRM</name>
<keyword evidence="2" id="KW-1185">Reference proteome</keyword>
<proteinExistence type="predicted"/>
<protein>
    <submittedName>
        <fullName evidence="1">Uncharacterized protein</fullName>
    </submittedName>
</protein>
<organism evidence="1 2">
    <name type="scientific">Anaeromonas frigoriresistens</name>
    <dbReference type="NCBI Taxonomy" id="2683708"/>
    <lineage>
        <taxon>Bacteria</taxon>
        <taxon>Bacillati</taxon>
        <taxon>Bacillota</taxon>
        <taxon>Tissierellia</taxon>
        <taxon>Tissierellales</taxon>
        <taxon>Thermohalobacteraceae</taxon>
        <taxon>Anaeromonas</taxon>
    </lineage>
</organism>
<dbReference type="Proteomes" id="UP000724672">
    <property type="component" value="Unassembled WGS sequence"/>
</dbReference>
<dbReference type="RefSeq" id="WP_203367564.1">
    <property type="nucleotide sequence ID" value="NZ_WSFT01000053.1"/>
</dbReference>
<evidence type="ECO:0000313" key="1">
    <source>
        <dbReference type="EMBL" id="MBS4539642.1"/>
    </source>
</evidence>
<reference evidence="1" key="1">
    <citation type="submission" date="2019-12" db="EMBL/GenBank/DDBJ databases">
        <title>Clostridiaceae gen. nov. sp. nov., isolated from sediment in Xinjiang, China.</title>
        <authorList>
            <person name="Zhang R."/>
        </authorList>
    </citation>
    <scope>NUCLEOTIDE SEQUENCE</scope>
    <source>
        <strain evidence="1">D2Q-11</strain>
    </source>
</reference>
<accession>A0A942V4A3</accession>
<evidence type="ECO:0000313" key="2">
    <source>
        <dbReference type="Proteomes" id="UP000724672"/>
    </source>
</evidence>